<dbReference type="Proteomes" id="UP000546213">
    <property type="component" value="Unassembled WGS sequence"/>
</dbReference>
<evidence type="ECO:0000313" key="1">
    <source>
        <dbReference type="EMBL" id="KAF5596726.1"/>
    </source>
</evidence>
<accession>A0A8H5PH10</accession>
<dbReference type="OrthoDB" id="4537670at2759"/>
<gene>
    <name evidence="1" type="ORF">FPCIR_3937</name>
</gene>
<keyword evidence="2" id="KW-1185">Reference proteome</keyword>
<evidence type="ECO:0000313" key="2">
    <source>
        <dbReference type="Proteomes" id="UP000546213"/>
    </source>
</evidence>
<reference evidence="1 2" key="1">
    <citation type="submission" date="2020-05" db="EMBL/GenBank/DDBJ databases">
        <title>Identification and distribution of gene clusters putatively required for synthesis of sphingolipid metabolism inhibitors in phylogenetically diverse species of the filamentous fungus Fusarium.</title>
        <authorList>
            <person name="Kim H.-S."/>
            <person name="Busman M."/>
            <person name="Brown D.W."/>
            <person name="Divon H."/>
            <person name="Uhlig S."/>
            <person name="Proctor R.H."/>
        </authorList>
    </citation>
    <scope>NUCLEOTIDE SEQUENCE [LARGE SCALE GENOMIC DNA]</scope>
    <source>
        <strain evidence="1 2">NRRL 36939</strain>
    </source>
</reference>
<name>A0A8H5PH10_9HYPO</name>
<proteinExistence type="predicted"/>
<sequence length="152" mass="17503">MVLEKGNKISIPADQLTATEVKVEWQQSFRAKSAQYYAVPFFNRDQDNEESVIFIQTTYLGSLKSKSVPGDDLTVVVDDSFQYSLNNEKTKRWLIYHDKSNNILQASQEWRFVAGLMSKLGDDARKFGGGFFPDIDLSQMRLLFSDYPRDVR</sequence>
<comment type="caution">
    <text evidence="1">The sequence shown here is derived from an EMBL/GenBank/DDBJ whole genome shotgun (WGS) entry which is preliminary data.</text>
</comment>
<protein>
    <submittedName>
        <fullName evidence="1">Uncharacterized protein</fullName>
    </submittedName>
</protein>
<dbReference type="AlphaFoldDB" id="A0A8H5PH10"/>
<dbReference type="EMBL" id="JAAOAS010000081">
    <property type="protein sequence ID" value="KAF5596726.1"/>
    <property type="molecule type" value="Genomic_DNA"/>
</dbReference>
<organism evidence="1 2">
    <name type="scientific">Fusarium pseudocircinatum</name>
    <dbReference type="NCBI Taxonomy" id="56676"/>
    <lineage>
        <taxon>Eukaryota</taxon>
        <taxon>Fungi</taxon>
        <taxon>Dikarya</taxon>
        <taxon>Ascomycota</taxon>
        <taxon>Pezizomycotina</taxon>
        <taxon>Sordariomycetes</taxon>
        <taxon>Hypocreomycetidae</taxon>
        <taxon>Hypocreales</taxon>
        <taxon>Nectriaceae</taxon>
        <taxon>Fusarium</taxon>
        <taxon>Fusarium fujikuroi species complex</taxon>
    </lineage>
</organism>